<evidence type="ECO:0000256" key="5">
    <source>
        <dbReference type="SAM" id="MobiDB-lite"/>
    </source>
</evidence>
<dbReference type="PANTHER" id="PTHR42847">
    <property type="entry name" value="ALKANESULFONATE MONOOXYGENASE"/>
    <property type="match status" value="1"/>
</dbReference>
<evidence type="ECO:0000259" key="6">
    <source>
        <dbReference type="Pfam" id="PF00296"/>
    </source>
</evidence>
<evidence type="ECO:0000256" key="2">
    <source>
        <dbReference type="ARBA" id="ARBA00022643"/>
    </source>
</evidence>
<feature type="region of interest" description="Disordered" evidence="5">
    <location>
        <begin position="254"/>
        <end position="277"/>
    </location>
</feature>
<dbReference type="SUPFAM" id="SSF51679">
    <property type="entry name" value="Bacterial luciferase-like"/>
    <property type="match status" value="1"/>
</dbReference>
<gene>
    <name evidence="7" type="ORF">K8W24_05765</name>
</gene>
<evidence type="ECO:0000256" key="1">
    <source>
        <dbReference type="ARBA" id="ARBA00022630"/>
    </source>
</evidence>
<evidence type="ECO:0000313" key="8">
    <source>
        <dbReference type="Proteomes" id="UP000775129"/>
    </source>
</evidence>
<keyword evidence="4" id="KW-0503">Monooxygenase</keyword>
<dbReference type="InterPro" id="IPR011251">
    <property type="entry name" value="Luciferase-like_dom"/>
</dbReference>
<dbReference type="GO" id="GO:0004497">
    <property type="term" value="F:monooxygenase activity"/>
    <property type="evidence" value="ECO:0007669"/>
    <property type="project" value="UniProtKB-KW"/>
</dbReference>
<reference evidence="7" key="2">
    <citation type="submission" date="2021-09" db="EMBL/GenBank/DDBJ databases">
        <authorList>
            <person name="Gilroy R."/>
        </authorList>
    </citation>
    <scope>NUCLEOTIDE SEQUENCE</scope>
    <source>
        <strain evidence="7">1647</strain>
    </source>
</reference>
<keyword evidence="2" id="KW-0288">FMN</keyword>
<feature type="domain" description="Luciferase-like" evidence="6">
    <location>
        <begin position="21"/>
        <end position="331"/>
    </location>
</feature>
<evidence type="ECO:0000256" key="3">
    <source>
        <dbReference type="ARBA" id="ARBA00023002"/>
    </source>
</evidence>
<accession>A0A921GNR3</accession>
<organism evidence="7 8">
    <name type="scientific">Brachybacterium paraconglomeratum</name>
    <dbReference type="NCBI Taxonomy" id="173362"/>
    <lineage>
        <taxon>Bacteria</taxon>
        <taxon>Bacillati</taxon>
        <taxon>Actinomycetota</taxon>
        <taxon>Actinomycetes</taxon>
        <taxon>Micrococcales</taxon>
        <taxon>Dermabacteraceae</taxon>
        <taxon>Brachybacterium</taxon>
    </lineage>
</organism>
<name>A0A921GNR3_9MICO</name>
<dbReference type="InterPro" id="IPR050172">
    <property type="entry name" value="SsuD_RutA_monooxygenase"/>
</dbReference>
<dbReference type="AlphaFoldDB" id="A0A921GNR3"/>
<dbReference type="CDD" id="cd01094">
    <property type="entry name" value="Alkanesulfonate_monoxygenase"/>
    <property type="match status" value="1"/>
</dbReference>
<keyword evidence="1" id="KW-0285">Flavoprotein</keyword>
<dbReference type="Gene3D" id="3.20.20.30">
    <property type="entry name" value="Luciferase-like domain"/>
    <property type="match status" value="1"/>
</dbReference>
<dbReference type="EMBL" id="DYWO01000167">
    <property type="protein sequence ID" value="HJF49293.1"/>
    <property type="molecule type" value="Genomic_DNA"/>
</dbReference>
<evidence type="ECO:0000313" key="7">
    <source>
        <dbReference type="EMBL" id="HJF49293.1"/>
    </source>
</evidence>
<sequence>MSVEFLGMGATNDQSDLRPRTTEVFDLEHLRRVVRVHEESGFQHLLFAYGSDSPDPLTAATAAAIASSDLQLRLAHRPNTVFPTVAAKQFLTLDHISDGRLTVHLITGGSQAEQAREGDRLSKDDRYARTHEYLRILLRAWSEEEPFDHRGTYYSFDGHHSAIRPLRGVRPTVSFAGSSPAAWRSGAALGDIYTLFGEPLAETRALQRAILEEAGAQGRTRPLRWQIAFRPIIAPTEAQAWERAERILEGLRTRAEQGAIPGQTHRQNPSGGPENAGSQRLLAAAERGDLQDRALWTAPAKVGWGAGSSTALVGSYQTVARALMDYVDLGFEIFGVRGYEDVVTDAQEFGENVIPLVKAEVERREADGWIGGAELAARIAAGEGVPDAPEPSSAGVSSASRQ</sequence>
<dbReference type="InterPro" id="IPR036661">
    <property type="entry name" value="Luciferase-like_sf"/>
</dbReference>
<proteinExistence type="predicted"/>
<evidence type="ECO:0000256" key="4">
    <source>
        <dbReference type="ARBA" id="ARBA00023033"/>
    </source>
</evidence>
<dbReference type="Pfam" id="PF00296">
    <property type="entry name" value="Bac_luciferase"/>
    <property type="match status" value="1"/>
</dbReference>
<dbReference type="Proteomes" id="UP000775129">
    <property type="component" value="Unassembled WGS sequence"/>
</dbReference>
<reference evidence="7" key="1">
    <citation type="journal article" date="2021" name="PeerJ">
        <title>Extensive microbial diversity within the chicken gut microbiome revealed by metagenomics and culture.</title>
        <authorList>
            <person name="Gilroy R."/>
            <person name="Ravi A."/>
            <person name="Getino M."/>
            <person name="Pursley I."/>
            <person name="Horton D.L."/>
            <person name="Alikhan N.F."/>
            <person name="Baker D."/>
            <person name="Gharbi K."/>
            <person name="Hall N."/>
            <person name="Watson M."/>
            <person name="Adriaenssens E.M."/>
            <person name="Foster-Nyarko E."/>
            <person name="Jarju S."/>
            <person name="Secka A."/>
            <person name="Antonio M."/>
            <person name="Oren A."/>
            <person name="Chaudhuri R.R."/>
            <person name="La Ragione R."/>
            <person name="Hildebrand F."/>
            <person name="Pallen M.J."/>
        </authorList>
    </citation>
    <scope>NUCLEOTIDE SEQUENCE</scope>
    <source>
        <strain evidence="7">1647</strain>
    </source>
</reference>
<protein>
    <submittedName>
        <fullName evidence="7">LLM class flavin-dependent oxidoreductase</fullName>
    </submittedName>
</protein>
<feature type="region of interest" description="Disordered" evidence="5">
    <location>
        <begin position="381"/>
        <end position="402"/>
    </location>
</feature>
<comment type="caution">
    <text evidence="7">The sequence shown here is derived from an EMBL/GenBank/DDBJ whole genome shotgun (WGS) entry which is preliminary data.</text>
</comment>
<keyword evidence="3" id="KW-0560">Oxidoreductase</keyword>
<dbReference type="GO" id="GO:0016705">
    <property type="term" value="F:oxidoreductase activity, acting on paired donors, with incorporation or reduction of molecular oxygen"/>
    <property type="evidence" value="ECO:0007669"/>
    <property type="project" value="InterPro"/>
</dbReference>
<dbReference type="PANTHER" id="PTHR42847:SF4">
    <property type="entry name" value="ALKANESULFONATE MONOOXYGENASE-RELATED"/>
    <property type="match status" value="1"/>
</dbReference>